<dbReference type="SUPFAM" id="SSF51735">
    <property type="entry name" value="NAD(P)-binding Rossmann-fold domains"/>
    <property type="match status" value="1"/>
</dbReference>
<name>A0A073CJ38_PLAA1</name>
<sequence length="355" mass="40028">MIEFNTNLVLITGALGWLGINLVESLVKGLADFEPLSQPQNNLKIRCLILPDQNPKVLNKISDQIEIYQGDLRNPQDCDRFCENAENAILFHTAGIIHPQKVSDFYQINVEGTKNLLNSAISARIKRAIIVSSNSPCGCNPHPDHLFDETSPYHPYMNYGCSKMLMELAVNSYQQQGKIETVIIRPPWFYGPQQPQRQTLFFKMIRDGKGPIVGDGNNLRSMAYVDNICQGLILAAITEKANGETYWIADEQPYSMNDIINTIEHLLETEFQQSCIHKRLKLPGLASEIALVVDGTLQTLGFYHQKIHVLSEMNKTIACSIAKAQRELGYNPTIALEEGMRRSLKWIFENYGGLD</sequence>
<dbReference type="PATRIC" id="fig|388467.6.peg.2819"/>
<dbReference type="eggNOG" id="COG0451">
    <property type="taxonomic scope" value="Bacteria"/>
</dbReference>
<organism evidence="3 4">
    <name type="scientific">Planktothrix agardhii (strain NIVA-CYA 126/8)</name>
    <dbReference type="NCBI Taxonomy" id="388467"/>
    <lineage>
        <taxon>Bacteria</taxon>
        <taxon>Bacillati</taxon>
        <taxon>Cyanobacteriota</taxon>
        <taxon>Cyanophyceae</taxon>
        <taxon>Oscillatoriophycideae</taxon>
        <taxon>Oscillatoriales</taxon>
        <taxon>Microcoleaceae</taxon>
        <taxon>Planktothrix</taxon>
    </lineage>
</organism>
<dbReference type="Proteomes" id="UP000027395">
    <property type="component" value="Chromosome"/>
</dbReference>
<comment type="similarity">
    <text evidence="1">Belongs to the NAD(P)-dependent epimerase/dehydratase family.</text>
</comment>
<protein>
    <recommendedName>
        <fullName evidence="2">NAD-dependent epimerase/dehydratase domain-containing protein</fullName>
    </recommendedName>
</protein>
<dbReference type="AlphaFoldDB" id="A0A073CJ38"/>
<dbReference type="Gene3D" id="3.40.50.720">
    <property type="entry name" value="NAD(P)-binding Rossmann-like Domain"/>
    <property type="match status" value="1"/>
</dbReference>
<dbReference type="InterPro" id="IPR001509">
    <property type="entry name" value="Epimerase_deHydtase"/>
</dbReference>
<accession>A0A073CJ38</accession>
<evidence type="ECO:0000313" key="4">
    <source>
        <dbReference type="Proteomes" id="UP000027395"/>
    </source>
</evidence>
<gene>
    <name evidence="3" type="ORF">A19Y_2872</name>
</gene>
<reference evidence="3 4" key="1">
    <citation type="journal article" date="2014" name="Appl. Environ. Microbiol.">
        <title>Elucidation of insertion elements encoded on plasmids and in vitro construction of shuttle vectors from the toxic cyanobacterium Planktothrix.</title>
        <authorList>
            <person name="Christiansen G."/>
            <person name="Goesmann A."/>
            <person name="Kurmayer R."/>
        </authorList>
    </citation>
    <scope>NUCLEOTIDE SEQUENCE [LARGE SCALE GENOMIC DNA]</scope>
    <source>
        <strain evidence="3 4">NIVA-CYA 126/8</strain>
    </source>
</reference>
<dbReference type="PANTHER" id="PTHR43000">
    <property type="entry name" value="DTDP-D-GLUCOSE 4,6-DEHYDRATASE-RELATED"/>
    <property type="match status" value="1"/>
</dbReference>
<dbReference type="HOGENOM" id="CLU_007383_6_1_3"/>
<dbReference type="STRING" id="388467.A19Y_2872"/>
<dbReference type="RefSeq" id="WP_042154938.1">
    <property type="nucleotide sequence ID" value="NZ_CM002803.1"/>
</dbReference>
<evidence type="ECO:0000256" key="1">
    <source>
        <dbReference type="ARBA" id="ARBA00007637"/>
    </source>
</evidence>
<dbReference type="EMBL" id="CM002803">
    <property type="protein sequence ID" value="KEI67733.1"/>
    <property type="molecule type" value="Genomic_DNA"/>
</dbReference>
<proteinExistence type="inferred from homology"/>
<keyword evidence="4" id="KW-1185">Reference proteome</keyword>
<dbReference type="Pfam" id="PF01370">
    <property type="entry name" value="Epimerase"/>
    <property type="match status" value="1"/>
</dbReference>
<feature type="domain" description="NAD-dependent epimerase/dehydratase" evidence="2">
    <location>
        <begin position="9"/>
        <end position="248"/>
    </location>
</feature>
<evidence type="ECO:0000313" key="3">
    <source>
        <dbReference type="EMBL" id="KEI67733.1"/>
    </source>
</evidence>
<dbReference type="InterPro" id="IPR036291">
    <property type="entry name" value="NAD(P)-bd_dom_sf"/>
</dbReference>
<evidence type="ECO:0000259" key="2">
    <source>
        <dbReference type="Pfam" id="PF01370"/>
    </source>
</evidence>